<dbReference type="PANTHER" id="PTHR10622">
    <property type="entry name" value="HET DOMAIN-CONTAINING PROTEIN"/>
    <property type="match status" value="1"/>
</dbReference>
<organism evidence="3 4">
    <name type="scientific">Fusarium torulosum</name>
    <dbReference type="NCBI Taxonomy" id="33205"/>
    <lineage>
        <taxon>Eukaryota</taxon>
        <taxon>Fungi</taxon>
        <taxon>Dikarya</taxon>
        <taxon>Ascomycota</taxon>
        <taxon>Pezizomycotina</taxon>
        <taxon>Sordariomycetes</taxon>
        <taxon>Hypocreomycetidae</taxon>
        <taxon>Hypocreales</taxon>
        <taxon>Nectriaceae</taxon>
        <taxon>Fusarium</taxon>
    </lineage>
</organism>
<name>A0AAE8M075_9HYPO</name>
<dbReference type="Proteomes" id="UP001187734">
    <property type="component" value="Unassembled WGS sequence"/>
</dbReference>
<evidence type="ECO:0000313" key="4">
    <source>
        <dbReference type="Proteomes" id="UP001187734"/>
    </source>
</evidence>
<evidence type="ECO:0000259" key="2">
    <source>
        <dbReference type="Pfam" id="PF26640"/>
    </source>
</evidence>
<feature type="domain" description="Heterokaryon incompatibility" evidence="1">
    <location>
        <begin position="23"/>
        <end position="115"/>
    </location>
</feature>
<dbReference type="AlphaFoldDB" id="A0AAE8M075"/>
<dbReference type="InterPro" id="IPR010730">
    <property type="entry name" value="HET"/>
</dbReference>
<proteinExistence type="predicted"/>
<evidence type="ECO:0000259" key="1">
    <source>
        <dbReference type="Pfam" id="PF06985"/>
    </source>
</evidence>
<dbReference type="EMBL" id="ONZP01000046">
    <property type="protein sequence ID" value="SPJ71749.1"/>
    <property type="molecule type" value="Genomic_DNA"/>
</dbReference>
<protein>
    <recommendedName>
        <fullName evidence="5">Heterokaryon incompatibility domain-containing protein</fullName>
    </recommendedName>
</protein>
<evidence type="ECO:0008006" key="5">
    <source>
        <dbReference type="Google" id="ProtNLM"/>
    </source>
</evidence>
<sequence>MRLLNTHSWTLEEFLSDNELPPYAILSHTWDEDEVTFQQWESLAISDAVTSDINSMRGYQKIKQFGQKAASHGFDWVWVDTCCIDKKSSAELSEAINSMFRWYRNAQVCYVYLQDVLWCTDKETIGERLHPSRWFTRGWTLQELIAPLKVEFYSTDWKKIGSKDDLCHLLSSITKIDEHILKGGDMDSVSVARRMSWASSRNTSRLEDAAYCLLGIFDVNIPLIYGEGRKAFQRLQEAIMNTTHDQSLFAWGKIVNSPAELIDRSQQLGAKPIPWKEHHHRQPLLGLFAESPADFKDSADIWPVDHGYAHYQDRRNPPTLVNKGVLINLVIYKKLPSIAYWDDLAIAQPHDLELSVLLCRFGSKGSKLIGLLLYSWGDDYYSRTNELVLVDLFVSHVRFKAWTRQRHLLPFRPFQLRNGDILFRRWVTPIKTSWIERPNTASGPAWRYRCGDRVLRIERDADGDEEQSLMFKTSRTEGFAVTFKRTTRSLHPIGPLLIGISPFECGGTDAVIHEDRGNIIVDRVAKHGKPFHTPAYSHIMEHPIATCDIKIEGIPSIYAKVERMLLDDGKSGAVDVVDFIMQADGPLAK</sequence>
<dbReference type="Pfam" id="PF06985">
    <property type="entry name" value="HET"/>
    <property type="match status" value="1"/>
</dbReference>
<gene>
    <name evidence="3" type="ORF">FTOL_01477</name>
</gene>
<dbReference type="PANTHER" id="PTHR10622:SF10">
    <property type="entry name" value="HET DOMAIN-CONTAINING PROTEIN"/>
    <property type="match status" value="1"/>
</dbReference>
<reference evidence="3" key="1">
    <citation type="submission" date="2018-03" db="EMBL/GenBank/DDBJ databases">
        <authorList>
            <person name="Guldener U."/>
        </authorList>
    </citation>
    <scope>NUCLEOTIDE SEQUENCE</scope>
</reference>
<evidence type="ECO:0000313" key="3">
    <source>
        <dbReference type="EMBL" id="SPJ71749.1"/>
    </source>
</evidence>
<dbReference type="Pfam" id="PF26640">
    <property type="entry name" value="DUF8212"/>
    <property type="match status" value="1"/>
</dbReference>
<keyword evidence="4" id="KW-1185">Reference proteome</keyword>
<dbReference type="InterPro" id="IPR058525">
    <property type="entry name" value="DUF8212"/>
</dbReference>
<feature type="domain" description="DUF8212" evidence="2">
    <location>
        <begin position="230"/>
        <end position="307"/>
    </location>
</feature>
<comment type="caution">
    <text evidence="3">The sequence shown here is derived from an EMBL/GenBank/DDBJ whole genome shotgun (WGS) entry which is preliminary data.</text>
</comment>
<accession>A0AAE8M075</accession>